<accession>A0ACC1HR54</accession>
<gene>
    <name evidence="1" type="primary">CNH1_1</name>
    <name evidence="1" type="ORF">EV182_003409</name>
</gene>
<proteinExistence type="predicted"/>
<comment type="caution">
    <text evidence="1">The sequence shown here is derived from an EMBL/GenBank/DDBJ whole genome shotgun (WGS) entry which is preliminary data.</text>
</comment>
<dbReference type="Proteomes" id="UP001145114">
    <property type="component" value="Unassembled WGS sequence"/>
</dbReference>
<reference evidence="1" key="1">
    <citation type="submission" date="2022-06" db="EMBL/GenBank/DDBJ databases">
        <title>Phylogenomic reconstructions and comparative analyses of Kickxellomycotina fungi.</title>
        <authorList>
            <person name="Reynolds N.K."/>
            <person name="Stajich J.E."/>
            <person name="Barry K."/>
            <person name="Grigoriev I.V."/>
            <person name="Crous P."/>
            <person name="Smith M.E."/>
        </authorList>
    </citation>
    <scope>NUCLEOTIDE SEQUENCE</scope>
    <source>
        <strain evidence="1">RSA 2271</strain>
    </source>
</reference>
<sequence length="540" mass="59904">MPSEISIQTGPLQLAPALLGGFIVLFGLNSLFIKERLFLSDSLLATIYGIIIGPYVLNWIDPSQWADLDILTIQLARYVLAIQVMAAGVTLPKKYLLKEWKSILMLLFPIMSIMWILEALVIASCVTPTDPVLANSIVKGRFAERYVPLHLRNILSCESGANDGLGYPFLFFAIYFMKFANKGKSVWTWVYATWGYQVLLSIAIGCVLGYICRKVLRWAEERDMIDKESFLSFAIALTILIVGICTILDTDDILACFIAGNTFTWDDWFRIESNDAHFQEVLDGLFNITFFVYFGTVIPWKEFNNPSFHMTPARLSVAGVLIILFRRLPVVLASYRLIPAIRNYKEALFAGWFGPIGVSAVFYSIVGREILQPETEPSDPLVVYLLYPTVCFIVLLSVIIHGITVPILLLGRHVTTRTRSFSHIFSRNTYGNWQRGMTPAPPDATTGHQHQKIGDKNIVVIDTRNPDNPSEDDIGKEFDAYVVVSSSNSSSNAITPAQTVAAVVGPDCETTSSGDPAAATTISAEDLQKPRHTLPASSGP</sequence>
<organism evidence="1 2">
    <name type="scientific">Spiromyces aspiralis</name>
    <dbReference type="NCBI Taxonomy" id="68401"/>
    <lineage>
        <taxon>Eukaryota</taxon>
        <taxon>Fungi</taxon>
        <taxon>Fungi incertae sedis</taxon>
        <taxon>Zoopagomycota</taxon>
        <taxon>Kickxellomycotina</taxon>
        <taxon>Kickxellomycetes</taxon>
        <taxon>Kickxellales</taxon>
        <taxon>Kickxellaceae</taxon>
        <taxon>Spiromyces</taxon>
    </lineage>
</organism>
<keyword evidence="2" id="KW-1185">Reference proteome</keyword>
<protein>
    <submittedName>
        <fullName evidence="1">Na+/H+ antiporter</fullName>
    </submittedName>
</protein>
<evidence type="ECO:0000313" key="2">
    <source>
        <dbReference type="Proteomes" id="UP001145114"/>
    </source>
</evidence>
<evidence type="ECO:0000313" key="1">
    <source>
        <dbReference type="EMBL" id="KAJ1678756.1"/>
    </source>
</evidence>
<dbReference type="EMBL" id="JAMZIH010000880">
    <property type="protein sequence ID" value="KAJ1678756.1"/>
    <property type="molecule type" value="Genomic_DNA"/>
</dbReference>
<name>A0ACC1HR54_9FUNG</name>